<dbReference type="Gene3D" id="3.30.40.10">
    <property type="entry name" value="Zinc/RING finger domain, C3HC4 (zinc finger)"/>
    <property type="match status" value="1"/>
</dbReference>
<dbReference type="Proteomes" id="UP001208570">
    <property type="component" value="Unassembled WGS sequence"/>
</dbReference>
<dbReference type="InterPro" id="IPR011011">
    <property type="entry name" value="Znf_FYVE_PHD"/>
</dbReference>
<dbReference type="EMBL" id="JAODUP010000212">
    <property type="protein sequence ID" value="KAK2156483.1"/>
    <property type="molecule type" value="Genomic_DNA"/>
</dbReference>
<protein>
    <submittedName>
        <fullName evidence="1">Uncharacterized protein</fullName>
    </submittedName>
</protein>
<evidence type="ECO:0000313" key="2">
    <source>
        <dbReference type="Proteomes" id="UP001208570"/>
    </source>
</evidence>
<evidence type="ECO:0000313" key="1">
    <source>
        <dbReference type="EMBL" id="KAK2156483.1"/>
    </source>
</evidence>
<dbReference type="SUPFAM" id="SSF54001">
    <property type="entry name" value="Cysteine proteinases"/>
    <property type="match status" value="1"/>
</dbReference>
<reference evidence="1" key="1">
    <citation type="journal article" date="2023" name="Mol. Biol. Evol.">
        <title>Third-Generation Sequencing Reveals the Adaptive Role of the Epigenome in Three Deep-Sea Polychaetes.</title>
        <authorList>
            <person name="Perez M."/>
            <person name="Aroh O."/>
            <person name="Sun Y."/>
            <person name="Lan Y."/>
            <person name="Juniper S.K."/>
            <person name="Young C.R."/>
            <person name="Angers B."/>
            <person name="Qian P.Y."/>
        </authorList>
    </citation>
    <scope>NUCLEOTIDE SEQUENCE</scope>
    <source>
        <strain evidence="1">P08H-3</strain>
    </source>
</reference>
<dbReference type="SUPFAM" id="SSF57903">
    <property type="entry name" value="FYVE/PHD zinc finger"/>
    <property type="match status" value="1"/>
</dbReference>
<keyword evidence="2" id="KW-1185">Reference proteome</keyword>
<accession>A0AAD9JNI7</accession>
<sequence>MSARGLKEEWSVAKYTSSIQQDGDSCGVFVFMNAEAILKGMPSSVMRQNHSVEYRRYILGKLISHAHTHNDDVICDLPFCYKPSGDDINWIRCDECSRWFHIGCIGLLKPTDTFTCLYCIV</sequence>
<name>A0AAD9JNI7_9ANNE</name>
<gene>
    <name evidence="1" type="ORF">LSH36_212g03021</name>
</gene>
<organism evidence="1 2">
    <name type="scientific">Paralvinella palmiformis</name>
    <dbReference type="NCBI Taxonomy" id="53620"/>
    <lineage>
        <taxon>Eukaryota</taxon>
        <taxon>Metazoa</taxon>
        <taxon>Spiralia</taxon>
        <taxon>Lophotrochozoa</taxon>
        <taxon>Annelida</taxon>
        <taxon>Polychaeta</taxon>
        <taxon>Sedentaria</taxon>
        <taxon>Canalipalpata</taxon>
        <taxon>Terebellida</taxon>
        <taxon>Terebelliformia</taxon>
        <taxon>Alvinellidae</taxon>
        <taxon>Paralvinella</taxon>
    </lineage>
</organism>
<dbReference type="AlphaFoldDB" id="A0AAD9JNI7"/>
<dbReference type="InterPro" id="IPR038765">
    <property type="entry name" value="Papain-like_cys_pep_sf"/>
</dbReference>
<proteinExistence type="predicted"/>
<dbReference type="InterPro" id="IPR013083">
    <property type="entry name" value="Znf_RING/FYVE/PHD"/>
</dbReference>
<comment type="caution">
    <text evidence="1">The sequence shown here is derived from an EMBL/GenBank/DDBJ whole genome shotgun (WGS) entry which is preliminary data.</text>
</comment>
<dbReference type="Gene3D" id="3.40.395.10">
    <property type="entry name" value="Adenoviral Proteinase, Chain A"/>
    <property type="match status" value="1"/>
</dbReference>